<keyword evidence="1" id="KW-1133">Transmembrane helix</keyword>
<comment type="caution">
    <text evidence="2">The sequence shown here is derived from an EMBL/GenBank/DDBJ whole genome shotgun (WGS) entry which is preliminary data.</text>
</comment>
<evidence type="ECO:0000256" key="1">
    <source>
        <dbReference type="SAM" id="Phobius"/>
    </source>
</evidence>
<name>A0AAW1Y7L8_RUBAR</name>
<keyword evidence="1" id="KW-0472">Membrane</keyword>
<accession>A0AAW1Y7L8</accession>
<gene>
    <name evidence="2" type="ORF">M0R45_010023</name>
</gene>
<sequence>MDPVVTRILYLWLYIVLSSFCLFMNEIDYSFSFESFNKKRHKPRLEVMVMRWTRASLKEVQRSMGCDGYGCSGTVGSYCHWLRQWCLGIGDTGGVCVSTEEVRLRGDAAYAAVMSAWEFRQQNWTEPVMKSATKRKMVQFNCEWQSTTTHGWTVSCDGLQLIGATVGYVGEAEKLMKAW</sequence>
<feature type="transmembrane region" description="Helical" evidence="1">
    <location>
        <begin position="12"/>
        <end position="31"/>
    </location>
</feature>
<protein>
    <submittedName>
        <fullName evidence="2">Uncharacterized protein</fullName>
    </submittedName>
</protein>
<evidence type="ECO:0000313" key="3">
    <source>
        <dbReference type="Proteomes" id="UP001457282"/>
    </source>
</evidence>
<dbReference type="Proteomes" id="UP001457282">
    <property type="component" value="Unassembled WGS sequence"/>
</dbReference>
<proteinExistence type="predicted"/>
<keyword evidence="1" id="KW-0812">Transmembrane</keyword>
<evidence type="ECO:0000313" key="2">
    <source>
        <dbReference type="EMBL" id="KAK9944455.1"/>
    </source>
</evidence>
<reference evidence="2 3" key="1">
    <citation type="journal article" date="2023" name="G3 (Bethesda)">
        <title>A chromosome-length genome assembly and annotation of blackberry (Rubus argutus, cv. 'Hillquist').</title>
        <authorList>
            <person name="Bruna T."/>
            <person name="Aryal R."/>
            <person name="Dudchenko O."/>
            <person name="Sargent D.J."/>
            <person name="Mead D."/>
            <person name="Buti M."/>
            <person name="Cavallini A."/>
            <person name="Hytonen T."/>
            <person name="Andres J."/>
            <person name="Pham M."/>
            <person name="Weisz D."/>
            <person name="Mascagni F."/>
            <person name="Usai G."/>
            <person name="Natali L."/>
            <person name="Bassil N."/>
            <person name="Fernandez G.E."/>
            <person name="Lomsadze A."/>
            <person name="Armour M."/>
            <person name="Olukolu B."/>
            <person name="Poorten T."/>
            <person name="Britton C."/>
            <person name="Davik J."/>
            <person name="Ashrafi H."/>
            <person name="Aiden E.L."/>
            <person name="Borodovsky M."/>
            <person name="Worthington M."/>
        </authorList>
    </citation>
    <scope>NUCLEOTIDE SEQUENCE [LARGE SCALE GENOMIC DNA]</scope>
    <source>
        <strain evidence="2">PI 553951</strain>
    </source>
</reference>
<dbReference type="EMBL" id="JBEDUW010000002">
    <property type="protein sequence ID" value="KAK9944455.1"/>
    <property type="molecule type" value="Genomic_DNA"/>
</dbReference>
<keyword evidence="3" id="KW-1185">Reference proteome</keyword>
<organism evidence="2 3">
    <name type="scientific">Rubus argutus</name>
    <name type="common">Southern blackberry</name>
    <dbReference type="NCBI Taxonomy" id="59490"/>
    <lineage>
        <taxon>Eukaryota</taxon>
        <taxon>Viridiplantae</taxon>
        <taxon>Streptophyta</taxon>
        <taxon>Embryophyta</taxon>
        <taxon>Tracheophyta</taxon>
        <taxon>Spermatophyta</taxon>
        <taxon>Magnoliopsida</taxon>
        <taxon>eudicotyledons</taxon>
        <taxon>Gunneridae</taxon>
        <taxon>Pentapetalae</taxon>
        <taxon>rosids</taxon>
        <taxon>fabids</taxon>
        <taxon>Rosales</taxon>
        <taxon>Rosaceae</taxon>
        <taxon>Rosoideae</taxon>
        <taxon>Rosoideae incertae sedis</taxon>
        <taxon>Rubus</taxon>
    </lineage>
</organism>
<dbReference type="AlphaFoldDB" id="A0AAW1Y7L8"/>